<feature type="transmembrane region" description="Helical" evidence="26">
    <location>
        <begin position="21"/>
        <end position="40"/>
    </location>
</feature>
<dbReference type="GO" id="GO:0009312">
    <property type="term" value="P:oligosaccharide biosynthetic process"/>
    <property type="evidence" value="ECO:0007669"/>
    <property type="project" value="InterPro"/>
</dbReference>
<feature type="disulfide bond" evidence="25">
    <location>
        <begin position="611"/>
        <end position="712"/>
    </location>
</feature>
<evidence type="ECO:0000256" key="23">
    <source>
        <dbReference type="PIRSR" id="PIRSR607754-1"/>
    </source>
</evidence>
<evidence type="ECO:0000256" key="18">
    <source>
        <dbReference type="ARBA" id="ARBA00029663"/>
    </source>
</evidence>
<organism evidence="27 28">
    <name type="scientific">Mytilus edulis</name>
    <name type="common">Blue mussel</name>
    <dbReference type="NCBI Taxonomy" id="6550"/>
    <lineage>
        <taxon>Eukaryota</taxon>
        <taxon>Metazoa</taxon>
        <taxon>Spiralia</taxon>
        <taxon>Lophotrochozoa</taxon>
        <taxon>Mollusca</taxon>
        <taxon>Bivalvia</taxon>
        <taxon>Autobranchia</taxon>
        <taxon>Pteriomorphia</taxon>
        <taxon>Mytilida</taxon>
        <taxon>Mytiloidea</taxon>
        <taxon>Mytilidae</taxon>
        <taxon>Mytilinae</taxon>
        <taxon>Mytilus</taxon>
    </lineage>
</organism>
<evidence type="ECO:0000256" key="25">
    <source>
        <dbReference type="PIRSR" id="PIRSR607754-3"/>
    </source>
</evidence>
<feature type="disulfide bond" evidence="25">
    <location>
        <begin position="606"/>
        <end position="629"/>
    </location>
</feature>
<feature type="binding site" evidence="24">
    <location>
        <position position="533"/>
    </location>
    <ligand>
        <name>Mn(2+)</name>
        <dbReference type="ChEBI" id="CHEBI:29035"/>
    </ligand>
</feature>
<evidence type="ECO:0000256" key="20">
    <source>
        <dbReference type="ARBA" id="ARBA00032552"/>
    </source>
</evidence>
<keyword evidence="8 27" id="KW-0808">Transferase</keyword>
<keyword evidence="16" id="KW-0325">Glycoprotein</keyword>
<evidence type="ECO:0000256" key="6">
    <source>
        <dbReference type="ARBA" id="ARBA00014817"/>
    </source>
</evidence>
<dbReference type="GO" id="GO:0046872">
    <property type="term" value="F:metal ion binding"/>
    <property type="evidence" value="ECO:0007669"/>
    <property type="project" value="UniProtKB-KW"/>
</dbReference>
<evidence type="ECO:0000256" key="19">
    <source>
        <dbReference type="ARBA" id="ARBA00031203"/>
    </source>
</evidence>
<dbReference type="AlphaFoldDB" id="A0A8S3V6Y5"/>
<evidence type="ECO:0000256" key="11">
    <source>
        <dbReference type="ARBA" id="ARBA00022968"/>
    </source>
</evidence>
<evidence type="ECO:0000313" key="27">
    <source>
        <dbReference type="EMBL" id="CAG2253038.1"/>
    </source>
</evidence>
<dbReference type="PANTHER" id="PTHR12871:SF0">
    <property type="entry name" value="ALPHA-1,6-MANNOSYL-GLYCOPROTEIN 2-BETA-N-ACETYLGLUCOSAMINYLTRANSFERASE"/>
    <property type="match status" value="1"/>
</dbReference>
<accession>A0A8S3V6Y5</accession>
<keyword evidence="12 26" id="KW-1133">Transmembrane helix</keyword>
<evidence type="ECO:0000256" key="2">
    <source>
        <dbReference type="ARBA" id="ARBA00004323"/>
    </source>
</evidence>
<keyword evidence="9 26" id="KW-0812">Transmembrane</keyword>
<keyword evidence="14 26" id="KW-0472">Membrane</keyword>
<evidence type="ECO:0000256" key="14">
    <source>
        <dbReference type="ARBA" id="ARBA00023136"/>
    </source>
</evidence>
<keyword evidence="11" id="KW-0735">Signal-anchor</keyword>
<gene>
    <name evidence="27" type="ORF">MEDL_64690</name>
</gene>
<evidence type="ECO:0000256" key="1">
    <source>
        <dbReference type="ARBA" id="ARBA00001936"/>
    </source>
</evidence>
<dbReference type="GO" id="GO:0000139">
    <property type="term" value="C:Golgi membrane"/>
    <property type="evidence" value="ECO:0007669"/>
    <property type="project" value="UniProtKB-SubCell"/>
</dbReference>
<evidence type="ECO:0000256" key="24">
    <source>
        <dbReference type="PIRSR" id="PIRSR607754-2"/>
    </source>
</evidence>
<evidence type="ECO:0000256" key="21">
    <source>
        <dbReference type="ARBA" id="ARBA00032915"/>
    </source>
</evidence>
<feature type="binding site" evidence="23">
    <location>
        <position position="426"/>
    </location>
    <ligand>
        <name>substrate</name>
    </ligand>
</feature>
<comment type="pathway">
    <text evidence="3">Protein modification; protein glycosylation.</text>
</comment>
<keyword evidence="13" id="KW-0333">Golgi apparatus</keyword>
<feature type="disulfide bond" evidence="25">
    <location>
        <begin position="555"/>
        <end position="558"/>
    </location>
</feature>
<comment type="caution">
    <text evidence="27">The sequence shown here is derived from an EMBL/GenBank/DDBJ whole genome shotgun (WGS) entry which is preliminary data.</text>
</comment>
<evidence type="ECO:0000256" key="7">
    <source>
        <dbReference type="ARBA" id="ARBA00022676"/>
    </source>
</evidence>
<dbReference type="GO" id="GO:0005795">
    <property type="term" value="C:Golgi stack"/>
    <property type="evidence" value="ECO:0007669"/>
    <property type="project" value="InterPro"/>
</dbReference>
<feature type="disulfide bond" evidence="25">
    <location>
        <begin position="468"/>
        <end position="482"/>
    </location>
</feature>
<evidence type="ECO:0000256" key="9">
    <source>
        <dbReference type="ARBA" id="ARBA00022692"/>
    </source>
</evidence>
<keyword evidence="7 27" id="KW-0328">Glycosyltransferase</keyword>
<evidence type="ECO:0000256" key="8">
    <source>
        <dbReference type="ARBA" id="ARBA00022679"/>
    </source>
</evidence>
<evidence type="ECO:0000256" key="15">
    <source>
        <dbReference type="ARBA" id="ARBA00023157"/>
    </source>
</evidence>
<dbReference type="PANTHER" id="PTHR12871">
    <property type="entry name" value="BETA-1,2-N-ACETYLGLUCOSAMINYLTRANSFERASE II"/>
    <property type="match status" value="1"/>
</dbReference>
<evidence type="ECO:0000256" key="22">
    <source>
        <dbReference type="ARBA" id="ARBA00093257"/>
    </source>
</evidence>
<reference evidence="27" key="1">
    <citation type="submission" date="2021-03" db="EMBL/GenBank/DDBJ databases">
        <authorList>
            <person name="Bekaert M."/>
        </authorList>
    </citation>
    <scope>NUCLEOTIDE SEQUENCE</scope>
</reference>
<dbReference type="Pfam" id="PF05060">
    <property type="entry name" value="MGAT2"/>
    <property type="match status" value="2"/>
</dbReference>
<proteinExistence type="inferred from homology"/>
<name>A0A8S3V6Y5_MYTED</name>
<evidence type="ECO:0000256" key="4">
    <source>
        <dbReference type="ARBA" id="ARBA00011011"/>
    </source>
</evidence>
<evidence type="ECO:0000256" key="12">
    <source>
        <dbReference type="ARBA" id="ARBA00022989"/>
    </source>
</evidence>
<dbReference type="EC" id="2.4.1.143" evidence="5"/>
<keyword evidence="17 24" id="KW-0464">Manganese</keyword>
<dbReference type="EMBL" id="CAJPWZ010003139">
    <property type="protein sequence ID" value="CAG2253038.1"/>
    <property type="molecule type" value="Genomic_DNA"/>
</dbReference>
<sequence length="720" mass="81377">MPTLTSPLDMRFRPVRLIRSLFMIVLILFVFLNLHVLMNFEPNNSDAYDRTLLYKLRHRNNLKAHVQTDRSQLQDSDGPENSSKVEVLILPNQYNQTFVSRHNIPEHNLTQIKLEIDRRNAEQYVHNLQKYGLSLGPESVVIVVQVHDRANYLKILLDSLRKVKGIEKTLLIFSHDVFSEQLNSIVETIDFCPVSIGHPLLSIDFCPVSIGHPMLSIDFCPVSIGHLSIDFCPVSIGHPLLSIDFSTVSIGHPMLSIDFSTVSIGHPMLSIDFCTVSIGHPMLSIDFCPVSIGHPLLSIDFCPVSIGHPMLSIDFCPVSIGHPLLSIDFCPVSIGHPLLSIDFCPVSIGHPLLSIDFCTVSIGHPLLSIDFCPVSIGHPLLSIDFSTVSIGHPLLSIDFCTVSIGHPMLSIDFCPVSIGHPLLSIDFCPVSIGHPLLSIDFCPVMQIFFPVSAQLHPKEFPGEHPNDCPRNVKKDQALKIKCNNANHPDKYGHYREAKYCQTKHHWFWKLFHVFDQLTVMKNYTGLVLLLEEDYYVAPDVITILQMMNHLKKKDCKDCRMLTAGNYDKTQSYSINSGKVELGHWISSRHNMGMAFTRDLWKDIKKCTSEFCNFDDYNWDWTLQHLSMKCIPDKVKVMKMKATRVFHIGECGVHHKGKNCQPDNKKKQIETQLQSNKQHLFPNVLSVGGQSKFKLRDPKPNGGWGDKRDRELCLSFAKGQG</sequence>
<dbReference type="Gene3D" id="3.90.550.10">
    <property type="entry name" value="Spore Coat Polysaccharide Biosynthesis Protein SpsA, Chain A"/>
    <property type="match status" value="2"/>
</dbReference>
<dbReference type="InterPro" id="IPR029044">
    <property type="entry name" value="Nucleotide-diphossugar_trans"/>
</dbReference>
<dbReference type="Proteomes" id="UP000683360">
    <property type="component" value="Unassembled WGS sequence"/>
</dbReference>
<feature type="binding site" evidence="24">
    <location>
        <position position="646"/>
    </location>
    <ligand>
        <name>Mn(2+)</name>
        <dbReference type="ChEBI" id="CHEBI:29035"/>
    </ligand>
</feature>
<comment type="similarity">
    <text evidence="4">Belongs to the glycosyltransferase 16 (GT16) protein family.</text>
</comment>
<protein>
    <recommendedName>
        <fullName evidence="6">Alpha-1,6-mannosyl-glycoprotein 2-beta-N-acetylglucosaminyltransferase</fullName>
        <ecNumber evidence="5">2.4.1.143</ecNumber>
    </recommendedName>
    <alternativeName>
        <fullName evidence="21">Beta-1,2-N-acetylglucosaminyltransferase II</fullName>
    </alternativeName>
    <alternativeName>
        <fullName evidence="20">GlcNAc-T II</fullName>
    </alternativeName>
    <alternativeName>
        <fullName evidence="19">Mannoside acetylglucosaminyltransferase 2</fullName>
    </alternativeName>
    <alternativeName>
        <fullName evidence="18">N-glycosyl-oligosaccharide-glycoprotein N-acetylglucosaminyltransferase II</fullName>
    </alternativeName>
</protein>
<comment type="catalytic activity">
    <reaction evidence="22">
        <text>an N(4)-{beta-D-GlcNAc-(1-&gt;2)-alpha-D-Man-(1-&gt;3)-[alpha-D-Man-(1-&gt;6)]-beta-D-Man-(1-&gt;4)-beta-D-GlcNAc-(1-&gt;4)-beta-D-GlcNAc}-L-asparaginyl-[protein] + UDP-N-acetyl-alpha-D-glucosamine = N(4)-{beta-D-GlcNAc-(1-&gt;2)-alpha-D-Man-(1-&gt;3)-[beta-D-GlcNAc-(1-&gt;2)-alpha-D-Man-(1-&gt;6)]-beta-D-Man-(1-&gt;4)-beta-D-GlcNAc-(1-&gt;4)-beta-D-GlcNAc}-L-asparaginyl-[protein] + UDP + H(+)</text>
        <dbReference type="Rhea" id="RHEA:12941"/>
        <dbReference type="Rhea" id="RHEA-COMP:13526"/>
        <dbReference type="Rhea" id="RHEA-COMP:14369"/>
        <dbReference type="ChEBI" id="CHEBI:15378"/>
        <dbReference type="ChEBI" id="CHEBI:57705"/>
        <dbReference type="ChEBI" id="CHEBI:58223"/>
        <dbReference type="ChEBI" id="CHEBI:60615"/>
        <dbReference type="ChEBI" id="CHEBI:60651"/>
        <dbReference type="EC" id="2.4.1.143"/>
    </reaction>
</comment>
<evidence type="ECO:0000313" key="28">
    <source>
        <dbReference type="Proteomes" id="UP000683360"/>
    </source>
</evidence>
<evidence type="ECO:0000256" key="13">
    <source>
        <dbReference type="ARBA" id="ARBA00023034"/>
    </source>
</evidence>
<dbReference type="GO" id="GO:0006487">
    <property type="term" value="P:protein N-linked glycosylation"/>
    <property type="evidence" value="ECO:0007669"/>
    <property type="project" value="TreeGrafter"/>
</dbReference>
<evidence type="ECO:0000256" key="10">
    <source>
        <dbReference type="ARBA" id="ARBA00022723"/>
    </source>
</evidence>
<evidence type="ECO:0000256" key="3">
    <source>
        <dbReference type="ARBA" id="ARBA00004922"/>
    </source>
</evidence>
<evidence type="ECO:0000256" key="5">
    <source>
        <dbReference type="ARBA" id="ARBA00012613"/>
    </source>
</evidence>
<evidence type="ECO:0000256" key="16">
    <source>
        <dbReference type="ARBA" id="ARBA00023180"/>
    </source>
</evidence>
<feature type="disulfide bond" evidence="25">
    <location>
        <begin position="650"/>
        <end position="659"/>
    </location>
</feature>
<evidence type="ECO:0000256" key="17">
    <source>
        <dbReference type="ARBA" id="ARBA00023211"/>
    </source>
</evidence>
<evidence type="ECO:0000256" key="26">
    <source>
        <dbReference type="SAM" id="Phobius"/>
    </source>
</evidence>
<keyword evidence="28" id="KW-1185">Reference proteome</keyword>
<comment type="cofactor">
    <cofactor evidence="1 24">
        <name>Mn(2+)</name>
        <dbReference type="ChEBI" id="CHEBI:29035"/>
    </cofactor>
</comment>
<dbReference type="GO" id="GO:0008455">
    <property type="term" value="F:alpha-1,6-mannosylglycoprotein 2-beta-N-acetylglucosaminyltransferase activity"/>
    <property type="evidence" value="ECO:0007669"/>
    <property type="project" value="UniProtKB-EC"/>
</dbReference>
<keyword evidence="10 24" id="KW-0479">Metal-binding</keyword>
<dbReference type="InterPro" id="IPR007754">
    <property type="entry name" value="GlcNAc_II"/>
</dbReference>
<comment type="subcellular location">
    <subcellularLocation>
        <location evidence="2">Golgi apparatus membrane</location>
        <topology evidence="2">Single-pass type II membrane protein</topology>
    </subcellularLocation>
</comment>
<dbReference type="OrthoDB" id="6019616at2759"/>
<keyword evidence="15 25" id="KW-1015">Disulfide bond</keyword>
<feature type="binding site" evidence="23">
    <location>
        <begin position="501"/>
        <end position="505"/>
    </location>
    <ligand>
        <name>substrate</name>
    </ligand>
</feature>